<organism evidence="1 2">
    <name type="scientific">Lacibacter cauensis</name>
    <dbReference type="NCBI Taxonomy" id="510947"/>
    <lineage>
        <taxon>Bacteria</taxon>
        <taxon>Pseudomonadati</taxon>
        <taxon>Bacteroidota</taxon>
        <taxon>Chitinophagia</taxon>
        <taxon>Chitinophagales</taxon>
        <taxon>Chitinophagaceae</taxon>
        <taxon>Lacibacter</taxon>
    </lineage>
</organism>
<dbReference type="RefSeq" id="WP_144887621.1">
    <property type="nucleotide sequence ID" value="NZ_VLLE01000005.1"/>
</dbReference>
<keyword evidence="2" id="KW-1185">Reference proteome</keyword>
<name>A0A562SHD8_9BACT</name>
<evidence type="ECO:0000313" key="2">
    <source>
        <dbReference type="Proteomes" id="UP000316167"/>
    </source>
</evidence>
<accession>A0A562SHD8</accession>
<dbReference type="AlphaFoldDB" id="A0A562SHD8"/>
<protein>
    <submittedName>
        <fullName evidence="1">Uncharacterized protein</fullName>
    </submittedName>
</protein>
<proteinExistence type="predicted"/>
<dbReference type="OrthoDB" id="678885at2"/>
<comment type="caution">
    <text evidence="1">The sequence shown here is derived from an EMBL/GenBank/DDBJ whole genome shotgun (WGS) entry which is preliminary data.</text>
</comment>
<dbReference type="Proteomes" id="UP000316167">
    <property type="component" value="Unassembled WGS sequence"/>
</dbReference>
<reference evidence="1 2" key="1">
    <citation type="journal article" date="2015" name="Stand. Genomic Sci.">
        <title>Genomic Encyclopedia of Bacterial and Archaeal Type Strains, Phase III: the genomes of soil and plant-associated and newly described type strains.</title>
        <authorList>
            <person name="Whitman W.B."/>
            <person name="Woyke T."/>
            <person name="Klenk H.P."/>
            <person name="Zhou Y."/>
            <person name="Lilburn T.G."/>
            <person name="Beck B.J."/>
            <person name="De Vos P."/>
            <person name="Vandamme P."/>
            <person name="Eisen J.A."/>
            <person name="Garrity G."/>
            <person name="Hugenholtz P."/>
            <person name="Kyrpides N.C."/>
        </authorList>
    </citation>
    <scope>NUCLEOTIDE SEQUENCE [LARGE SCALE GENOMIC DNA]</scope>
    <source>
        <strain evidence="1 2">CGMCC 1.7271</strain>
    </source>
</reference>
<sequence length="82" mass="9881">MRLSEFILLDEQQKKETVLHLGVLIGKRQQEQHMIFLFQLDYYYIETWCSFKNRAIQEYRVFDNTTALSPYLQSISINELFG</sequence>
<gene>
    <name evidence="1" type="ORF">IQ13_3247</name>
</gene>
<dbReference type="EMBL" id="VLLE01000005">
    <property type="protein sequence ID" value="TWI80568.1"/>
    <property type="molecule type" value="Genomic_DNA"/>
</dbReference>
<evidence type="ECO:0000313" key="1">
    <source>
        <dbReference type="EMBL" id="TWI80568.1"/>
    </source>
</evidence>